<name>A0ABQ5UN41_9HYPH</name>
<dbReference type="PANTHER" id="PTHR12169:SF6">
    <property type="entry name" value="AFG1-LIKE ATPASE"/>
    <property type="match status" value="1"/>
</dbReference>
<evidence type="ECO:0000256" key="1">
    <source>
        <dbReference type="ARBA" id="ARBA00022741"/>
    </source>
</evidence>
<gene>
    <name evidence="3" type="ORF">GCM10007879_09030</name>
</gene>
<keyword evidence="4" id="KW-1185">Reference proteome</keyword>
<evidence type="ECO:0000313" key="4">
    <source>
        <dbReference type="Proteomes" id="UP001161405"/>
    </source>
</evidence>
<keyword evidence="1" id="KW-0547">Nucleotide-binding</keyword>
<accession>A0ABQ5UN41</accession>
<dbReference type="Pfam" id="PF03969">
    <property type="entry name" value="AFG1_ATPase"/>
    <property type="match status" value="1"/>
</dbReference>
<dbReference type="SUPFAM" id="SSF52540">
    <property type="entry name" value="P-loop containing nucleoside triphosphate hydrolases"/>
    <property type="match status" value="1"/>
</dbReference>
<organism evidence="3 4">
    <name type="scientific">Maritalea porphyrae</name>
    <dbReference type="NCBI Taxonomy" id="880732"/>
    <lineage>
        <taxon>Bacteria</taxon>
        <taxon>Pseudomonadati</taxon>
        <taxon>Pseudomonadota</taxon>
        <taxon>Alphaproteobacteria</taxon>
        <taxon>Hyphomicrobiales</taxon>
        <taxon>Devosiaceae</taxon>
        <taxon>Maritalea</taxon>
    </lineage>
</organism>
<reference evidence="3" key="2">
    <citation type="submission" date="2023-01" db="EMBL/GenBank/DDBJ databases">
        <title>Draft genome sequence of Maritalea porphyrae strain NBRC 107169.</title>
        <authorList>
            <person name="Sun Q."/>
            <person name="Mori K."/>
        </authorList>
    </citation>
    <scope>NUCLEOTIDE SEQUENCE</scope>
    <source>
        <strain evidence="3">NBRC 107169</strain>
    </source>
</reference>
<dbReference type="NCBIfam" id="NF040713">
    <property type="entry name" value="ZapE"/>
    <property type="match status" value="1"/>
</dbReference>
<dbReference type="Proteomes" id="UP001161405">
    <property type="component" value="Unassembled WGS sequence"/>
</dbReference>
<dbReference type="PANTHER" id="PTHR12169">
    <property type="entry name" value="ATPASE N2B"/>
    <property type="match status" value="1"/>
</dbReference>
<proteinExistence type="predicted"/>
<keyword evidence="3" id="KW-0132">Cell division</keyword>
<dbReference type="RefSeq" id="WP_284362331.1">
    <property type="nucleotide sequence ID" value="NZ_BSNI01000002.1"/>
</dbReference>
<evidence type="ECO:0000313" key="3">
    <source>
        <dbReference type="EMBL" id="GLQ16654.1"/>
    </source>
</evidence>
<dbReference type="GO" id="GO:0051301">
    <property type="term" value="P:cell division"/>
    <property type="evidence" value="ECO:0007669"/>
    <property type="project" value="UniProtKB-KW"/>
</dbReference>
<dbReference type="InterPro" id="IPR005654">
    <property type="entry name" value="ATPase_AFG1-like"/>
</dbReference>
<comment type="caution">
    <text evidence="3">The sequence shown here is derived from an EMBL/GenBank/DDBJ whole genome shotgun (WGS) entry which is preliminary data.</text>
</comment>
<evidence type="ECO:0000256" key="2">
    <source>
        <dbReference type="ARBA" id="ARBA00022840"/>
    </source>
</evidence>
<protein>
    <submittedName>
        <fullName evidence="3">Cell division protein ZapE</fullName>
    </submittedName>
</protein>
<dbReference type="EMBL" id="BSNI01000002">
    <property type="protein sequence ID" value="GLQ16654.1"/>
    <property type="molecule type" value="Genomic_DNA"/>
</dbReference>
<keyword evidence="3" id="KW-0131">Cell cycle</keyword>
<dbReference type="Gene3D" id="3.40.50.300">
    <property type="entry name" value="P-loop containing nucleotide triphosphate hydrolases"/>
    <property type="match status" value="1"/>
</dbReference>
<sequence length="385" mass="43642">MSNSADIVHLNSEEGSVGAAYQALIADGVLQPDHQQAKCVAALDHVRAGVDAPKQKASLFSKLAGRDKGAPFTKGLYVWGDVGRGKTLLMDMFFDAVKEPRKQRVHFHEFMDEVHNRISAFRKSDNKEKSGDPIPYVVAPIIEKVRLLCFDEFHVNDITDAMLLKRLFEKLFDAGITVVATSNVVPDQLYKNGLNRQLFLPFIDLLLEHADVLNLASQTDYRRQKLETQPVFFFGPENETRSGIDQAWHTLTGGMEADPHHIDLMGRDFVVQRHFMGAARFGFKELCEAPLGARDYLRLSHHFHTFVLENIPRFDRARSDAAKRFILLIDTLYDRGDKLVASFEMDLDALSLDDKTAFEFQRTISRLIEMQSKDYLAAPRKDAAE</sequence>
<reference evidence="3" key="1">
    <citation type="journal article" date="2014" name="Int. J. Syst. Evol. Microbiol.">
        <title>Complete genome of a new Firmicutes species belonging to the dominant human colonic microbiota ('Ruminococcus bicirculans') reveals two chromosomes and a selective capacity to utilize plant glucans.</title>
        <authorList>
            <consortium name="NISC Comparative Sequencing Program"/>
            <person name="Wegmann U."/>
            <person name="Louis P."/>
            <person name="Goesmann A."/>
            <person name="Henrissat B."/>
            <person name="Duncan S.H."/>
            <person name="Flint H.J."/>
        </authorList>
    </citation>
    <scope>NUCLEOTIDE SEQUENCE</scope>
    <source>
        <strain evidence="3">NBRC 107169</strain>
    </source>
</reference>
<keyword evidence="2" id="KW-0067">ATP-binding</keyword>
<dbReference type="InterPro" id="IPR027417">
    <property type="entry name" value="P-loop_NTPase"/>
</dbReference>